<feature type="compositionally biased region" description="Basic residues" evidence="1">
    <location>
        <begin position="48"/>
        <end position="59"/>
    </location>
</feature>
<accession>A0A4C1WC94</accession>
<organism evidence="2 3">
    <name type="scientific">Eumeta variegata</name>
    <name type="common">Bagworm moth</name>
    <name type="synonym">Eumeta japonica</name>
    <dbReference type="NCBI Taxonomy" id="151549"/>
    <lineage>
        <taxon>Eukaryota</taxon>
        <taxon>Metazoa</taxon>
        <taxon>Ecdysozoa</taxon>
        <taxon>Arthropoda</taxon>
        <taxon>Hexapoda</taxon>
        <taxon>Insecta</taxon>
        <taxon>Pterygota</taxon>
        <taxon>Neoptera</taxon>
        <taxon>Endopterygota</taxon>
        <taxon>Lepidoptera</taxon>
        <taxon>Glossata</taxon>
        <taxon>Ditrysia</taxon>
        <taxon>Tineoidea</taxon>
        <taxon>Psychidae</taxon>
        <taxon>Oiketicinae</taxon>
        <taxon>Eumeta</taxon>
    </lineage>
</organism>
<name>A0A4C1WC94_EUMVA</name>
<dbReference type="AlphaFoldDB" id="A0A4C1WC94"/>
<evidence type="ECO:0000313" key="2">
    <source>
        <dbReference type="EMBL" id="GBP48673.1"/>
    </source>
</evidence>
<evidence type="ECO:0000256" key="1">
    <source>
        <dbReference type="SAM" id="MobiDB-lite"/>
    </source>
</evidence>
<sequence>MVESEQFDPSSDRKLAVLLRDAHGGGEYARTVSNGREKKRGRTESVRSRKARRPKSSRTRAREARRRERPLSSDRLDTDLTLRAELHPAVITLWQSPPSETTNQTMTDAPISLQFVDGTSACTYELHTF</sequence>
<dbReference type="EMBL" id="BGZK01000528">
    <property type="protein sequence ID" value="GBP48673.1"/>
    <property type="molecule type" value="Genomic_DNA"/>
</dbReference>
<proteinExistence type="predicted"/>
<gene>
    <name evidence="2" type="ORF">EVAR_103038_1</name>
</gene>
<dbReference type="Proteomes" id="UP000299102">
    <property type="component" value="Unassembled WGS sequence"/>
</dbReference>
<keyword evidence="3" id="KW-1185">Reference proteome</keyword>
<evidence type="ECO:0000313" key="3">
    <source>
        <dbReference type="Proteomes" id="UP000299102"/>
    </source>
</evidence>
<comment type="caution">
    <text evidence="2">The sequence shown here is derived from an EMBL/GenBank/DDBJ whole genome shotgun (WGS) entry which is preliminary data.</text>
</comment>
<feature type="compositionally biased region" description="Basic and acidic residues" evidence="1">
    <location>
        <begin position="60"/>
        <end position="80"/>
    </location>
</feature>
<reference evidence="2 3" key="1">
    <citation type="journal article" date="2019" name="Commun. Biol.">
        <title>The bagworm genome reveals a unique fibroin gene that provides high tensile strength.</title>
        <authorList>
            <person name="Kono N."/>
            <person name="Nakamura H."/>
            <person name="Ohtoshi R."/>
            <person name="Tomita M."/>
            <person name="Numata K."/>
            <person name="Arakawa K."/>
        </authorList>
    </citation>
    <scope>NUCLEOTIDE SEQUENCE [LARGE SCALE GENOMIC DNA]</scope>
</reference>
<feature type="region of interest" description="Disordered" evidence="1">
    <location>
        <begin position="21"/>
        <end position="80"/>
    </location>
</feature>
<protein>
    <submittedName>
        <fullName evidence="2">Uncharacterized protein</fullName>
    </submittedName>
</protein>